<dbReference type="Gene3D" id="3.30.1780.10">
    <property type="entry name" value="ornithine cyclodeaminase, domain 1"/>
    <property type="match status" value="1"/>
</dbReference>
<gene>
    <name evidence="1" type="ORF">AWB79_04493</name>
</gene>
<dbReference type="InterPro" id="IPR003462">
    <property type="entry name" value="ODC_Mu_crystall"/>
</dbReference>
<proteinExistence type="predicted"/>
<dbReference type="InterPro" id="IPR036291">
    <property type="entry name" value="NAD(P)-bd_dom_sf"/>
</dbReference>
<evidence type="ECO:0000313" key="2">
    <source>
        <dbReference type="Proteomes" id="UP000054851"/>
    </source>
</evidence>
<dbReference type="EMBL" id="FCOA02000016">
    <property type="protein sequence ID" value="SAK75711.1"/>
    <property type="molecule type" value="Genomic_DNA"/>
</dbReference>
<protein>
    <submittedName>
        <fullName evidence="1">Ornithine cyclodeaminase</fullName>
    </submittedName>
</protein>
<dbReference type="OrthoDB" id="5293744at2"/>
<dbReference type="STRING" id="1777140.AWB79_04493"/>
<sequence>MYPKIDFLYLSEPDMIDAGVLDAARCVSVCEETFSLLGKGDYLMGGANHNNHGLNIVFPKETKFPNMPVAGPDRRFAAMPGYLGGRFDVCGNKWYGSNHANAQKGLPRSILTMMLNDKDTGAPLALMSANLLSAARTGAVPGVAAKYLVNKDAKTASVIGCGPINKACFAAIMTQLSGIEKVVCFDVFLDKANEFARWIEATYHVSAIGVDEAEQGFRDADVITVAASRLKPLHFKDEWIKEGAAILVSGPFNTDESFLTNCKIVFDHTPLQEAYVEDAVASGNKEAYYSGVIGGPFYRLIDAGKLPSLADSTGLGDVVNGVKPGRESAKDRVIFIACGMAVFDISWGFDLYKNAIDKGIGQSLNLWEKPSQA</sequence>
<dbReference type="InterPro" id="IPR023401">
    <property type="entry name" value="ODC_N"/>
</dbReference>
<dbReference type="RefSeq" id="WP_061169620.1">
    <property type="nucleotide sequence ID" value="NZ_FCOA02000016.1"/>
</dbReference>
<dbReference type="Gene3D" id="3.40.50.720">
    <property type="entry name" value="NAD(P)-binding Rossmann-like Domain"/>
    <property type="match status" value="1"/>
</dbReference>
<dbReference type="PIRSF" id="PIRSF001439">
    <property type="entry name" value="CryM"/>
    <property type="match status" value="1"/>
</dbReference>
<dbReference type="Pfam" id="PF02423">
    <property type="entry name" value="OCD_Mu_crystall"/>
    <property type="match status" value="1"/>
</dbReference>
<dbReference type="AlphaFoldDB" id="A0A158C0C0"/>
<comment type="caution">
    <text evidence="1">The sequence shown here is derived from an EMBL/GenBank/DDBJ whole genome shotgun (WGS) entry which is preliminary data.</text>
</comment>
<dbReference type="NCBIfam" id="NF004848">
    <property type="entry name" value="PRK06199.1"/>
    <property type="match status" value="1"/>
</dbReference>
<dbReference type="Proteomes" id="UP000054851">
    <property type="component" value="Unassembled WGS sequence"/>
</dbReference>
<keyword evidence="2" id="KW-1185">Reference proteome</keyword>
<dbReference type="SUPFAM" id="SSF51735">
    <property type="entry name" value="NAD(P)-binding Rossmann-fold domains"/>
    <property type="match status" value="1"/>
</dbReference>
<organism evidence="1 2">
    <name type="scientific">Caballeronia hypogeia</name>
    <dbReference type="NCBI Taxonomy" id="1777140"/>
    <lineage>
        <taxon>Bacteria</taxon>
        <taxon>Pseudomonadati</taxon>
        <taxon>Pseudomonadota</taxon>
        <taxon>Betaproteobacteria</taxon>
        <taxon>Burkholderiales</taxon>
        <taxon>Burkholderiaceae</taxon>
        <taxon>Caballeronia</taxon>
    </lineage>
</organism>
<dbReference type="PANTHER" id="PTHR13812:SF19">
    <property type="entry name" value="KETIMINE REDUCTASE MU-CRYSTALLIN"/>
    <property type="match status" value="1"/>
</dbReference>
<dbReference type="GO" id="GO:0005737">
    <property type="term" value="C:cytoplasm"/>
    <property type="evidence" value="ECO:0007669"/>
    <property type="project" value="TreeGrafter"/>
</dbReference>
<dbReference type="PANTHER" id="PTHR13812">
    <property type="entry name" value="KETIMINE REDUCTASE MU-CRYSTALLIN"/>
    <property type="match status" value="1"/>
</dbReference>
<reference evidence="1" key="1">
    <citation type="submission" date="2016-01" db="EMBL/GenBank/DDBJ databases">
        <authorList>
            <person name="Peeters C."/>
        </authorList>
    </citation>
    <scope>NUCLEOTIDE SEQUENCE</scope>
    <source>
        <strain evidence="1">LMG 29322</strain>
    </source>
</reference>
<name>A0A158C0C0_9BURK</name>
<evidence type="ECO:0000313" key="1">
    <source>
        <dbReference type="EMBL" id="SAK75711.1"/>
    </source>
</evidence>
<accession>A0A158C0C0</accession>